<dbReference type="EMBL" id="LNRQ01000001">
    <property type="protein sequence ID" value="KZN10037.1"/>
    <property type="molecule type" value="Genomic_DNA"/>
</dbReference>
<dbReference type="Gramene" id="KZN10037">
    <property type="protein sequence ID" value="KZN10037"/>
    <property type="gene ID" value="DCAR_002693"/>
</dbReference>
<feature type="compositionally biased region" description="Basic and acidic residues" evidence="1">
    <location>
        <begin position="1"/>
        <end position="10"/>
    </location>
</feature>
<feature type="region of interest" description="Disordered" evidence="1">
    <location>
        <begin position="1"/>
        <end position="21"/>
    </location>
</feature>
<sequence>MRKRHCDGYGRRWNSGHHQLAPPPGIDMLTWYYTPLCYDDLTEINLQYHNNI</sequence>
<evidence type="ECO:0000256" key="1">
    <source>
        <dbReference type="SAM" id="MobiDB-lite"/>
    </source>
</evidence>
<name>A0A166HBC1_DAUCS</name>
<accession>A0A166HBC1</accession>
<reference evidence="2" key="1">
    <citation type="journal article" date="2016" name="Nat. Genet.">
        <title>A high-quality carrot genome assembly provides new insights into carotenoid accumulation and asterid genome evolution.</title>
        <authorList>
            <person name="Iorizzo M."/>
            <person name="Ellison S."/>
            <person name="Senalik D."/>
            <person name="Zeng P."/>
            <person name="Satapoomin P."/>
            <person name="Huang J."/>
            <person name="Bowman M."/>
            <person name="Iovene M."/>
            <person name="Sanseverino W."/>
            <person name="Cavagnaro P."/>
            <person name="Yildiz M."/>
            <person name="Macko-Podgorni A."/>
            <person name="Moranska E."/>
            <person name="Grzebelus E."/>
            <person name="Grzebelus D."/>
            <person name="Ashrafi H."/>
            <person name="Zheng Z."/>
            <person name="Cheng S."/>
            <person name="Spooner D."/>
            <person name="Van Deynze A."/>
            <person name="Simon P."/>
        </authorList>
    </citation>
    <scope>NUCLEOTIDE SEQUENCE [LARGE SCALE GENOMIC DNA]</scope>
    <source>
        <tissue evidence="2">Leaf</tissue>
    </source>
</reference>
<proteinExistence type="predicted"/>
<organism evidence="2">
    <name type="scientific">Daucus carota subsp. sativus</name>
    <name type="common">Carrot</name>
    <dbReference type="NCBI Taxonomy" id="79200"/>
    <lineage>
        <taxon>Eukaryota</taxon>
        <taxon>Viridiplantae</taxon>
        <taxon>Streptophyta</taxon>
        <taxon>Embryophyta</taxon>
        <taxon>Tracheophyta</taxon>
        <taxon>Spermatophyta</taxon>
        <taxon>Magnoliopsida</taxon>
        <taxon>eudicotyledons</taxon>
        <taxon>Gunneridae</taxon>
        <taxon>Pentapetalae</taxon>
        <taxon>asterids</taxon>
        <taxon>campanulids</taxon>
        <taxon>Apiales</taxon>
        <taxon>Apiaceae</taxon>
        <taxon>Apioideae</taxon>
        <taxon>Scandiceae</taxon>
        <taxon>Daucinae</taxon>
        <taxon>Daucus</taxon>
        <taxon>Daucus sect. Daucus</taxon>
    </lineage>
</organism>
<evidence type="ECO:0000313" key="2">
    <source>
        <dbReference type="EMBL" id="KZN10037.1"/>
    </source>
</evidence>
<dbReference type="AlphaFoldDB" id="A0A166HBC1"/>
<protein>
    <submittedName>
        <fullName evidence="2">Uncharacterized protein</fullName>
    </submittedName>
</protein>
<comment type="caution">
    <text evidence="2">The sequence shown here is derived from an EMBL/GenBank/DDBJ whole genome shotgun (WGS) entry which is preliminary data.</text>
</comment>
<gene>
    <name evidence="2" type="ORF">DCAR_002693</name>
</gene>